<protein>
    <submittedName>
        <fullName evidence="2">Unannotated protein</fullName>
    </submittedName>
</protein>
<gene>
    <name evidence="2" type="ORF">UFOPK3564_01542</name>
</gene>
<dbReference type="SUPFAM" id="SSF63829">
    <property type="entry name" value="Calcium-dependent phosphotriesterase"/>
    <property type="match status" value="1"/>
</dbReference>
<dbReference type="PANTHER" id="PTHR35399">
    <property type="entry name" value="SLR8030 PROTEIN"/>
    <property type="match status" value="1"/>
</dbReference>
<sequence>MSSTSRRTFVSSGLAAAGLLTFGPAFWRGAMAAPAKLGDSPYGPLQPVDQHGLQLPAGFRSREIARGGSRVGSTSYAWHPATDGMATYPTADGGWVLVANSESSSRTVGAVREWTGGVSAIRFTPDGTVASAQRILGEPSRSNCGGGPTPWGTWLTGEEYDGGLIWECDPTGRTPAVARPALGVFSHEAAAVDLERGHVYLTEDKRDGCLYRFRSAGTLADGGLDLTAGTLQVATGTGQEGVVVWKDVPDPSAATATLRTQVPDARRYNGSEGVWFADGAIFWTSKGDNSLWTYDVETAVVERLYDPVTSGNGTFLKGPDNICVSRSGDLFVCEDNSDLDFDVVVLSYGERTVAPFLRAVGDVANGSEIHKGSELCGVTFSPDGERMFVGSQRAHGGLGAVYEITGPFRDLPAAPVPVDPGAGGGAGAAPAPAPAGPAPVPAPPAVVLPVVPPARTPPVAVEDVDAPGLKVRVPKEVGLRTFLEEGVLVTVVTDEPTSVTVTVSTGALGQARERERPSRVRPRADTLGTRRLSPRRSGVRLVHPKLRSVHVGRLERALAKAGRGRGRARVRARVTVTARDRRGNVAVATRTLWVVPAPKGR</sequence>
<dbReference type="PANTHER" id="PTHR35399:SF2">
    <property type="entry name" value="DUF839 DOMAIN-CONTAINING PROTEIN"/>
    <property type="match status" value="1"/>
</dbReference>
<proteinExistence type="predicted"/>
<evidence type="ECO:0000256" key="1">
    <source>
        <dbReference type="SAM" id="MobiDB-lite"/>
    </source>
</evidence>
<dbReference type="PROSITE" id="PS51318">
    <property type="entry name" value="TAT"/>
    <property type="match status" value="1"/>
</dbReference>
<name>A0A6J7H7P2_9ZZZZ</name>
<dbReference type="EMBL" id="CAFBMK010000079">
    <property type="protein sequence ID" value="CAB4915604.1"/>
    <property type="molecule type" value="Genomic_DNA"/>
</dbReference>
<organism evidence="2">
    <name type="scientific">freshwater metagenome</name>
    <dbReference type="NCBI Taxonomy" id="449393"/>
    <lineage>
        <taxon>unclassified sequences</taxon>
        <taxon>metagenomes</taxon>
        <taxon>ecological metagenomes</taxon>
    </lineage>
</organism>
<dbReference type="InterPro" id="IPR006311">
    <property type="entry name" value="TAT_signal"/>
</dbReference>
<reference evidence="2" key="1">
    <citation type="submission" date="2020-05" db="EMBL/GenBank/DDBJ databases">
        <authorList>
            <person name="Chiriac C."/>
            <person name="Salcher M."/>
            <person name="Ghai R."/>
            <person name="Kavagutti S V."/>
        </authorList>
    </citation>
    <scope>NUCLEOTIDE SEQUENCE</scope>
</reference>
<accession>A0A6J7H7P2</accession>
<evidence type="ECO:0000313" key="2">
    <source>
        <dbReference type="EMBL" id="CAB4915604.1"/>
    </source>
</evidence>
<dbReference type="InterPro" id="IPR008557">
    <property type="entry name" value="PhoX"/>
</dbReference>
<feature type="region of interest" description="Disordered" evidence="1">
    <location>
        <begin position="415"/>
        <end position="437"/>
    </location>
</feature>
<dbReference type="Pfam" id="PF05787">
    <property type="entry name" value="PhoX"/>
    <property type="match status" value="2"/>
</dbReference>
<dbReference type="AlphaFoldDB" id="A0A6J7H7P2"/>